<dbReference type="PANTHER" id="PTHR12778">
    <property type="entry name" value="SOLUTE CARRIER FAMILY 33 ACETYL-COA TRANSPORTER -RELATED"/>
    <property type="match status" value="1"/>
</dbReference>
<reference evidence="7" key="1">
    <citation type="submission" date="2025-08" db="UniProtKB">
        <authorList>
            <consortium name="Ensembl"/>
        </authorList>
    </citation>
    <scope>IDENTIFICATION</scope>
</reference>
<evidence type="ECO:0000256" key="6">
    <source>
        <dbReference type="SAM" id="Phobius"/>
    </source>
</evidence>
<reference evidence="7" key="2">
    <citation type="submission" date="2025-09" db="UniProtKB">
        <authorList>
            <consortium name="Ensembl"/>
        </authorList>
    </citation>
    <scope>IDENTIFICATION</scope>
</reference>
<keyword evidence="2" id="KW-0813">Transport</keyword>
<evidence type="ECO:0000256" key="3">
    <source>
        <dbReference type="ARBA" id="ARBA00022692"/>
    </source>
</evidence>
<evidence type="ECO:0000256" key="2">
    <source>
        <dbReference type="ARBA" id="ARBA00022448"/>
    </source>
</evidence>
<dbReference type="Ensembl" id="ENSEBUT00000025639.1">
    <property type="protein sequence ID" value="ENSEBUP00000025063.1"/>
    <property type="gene ID" value="ENSEBUG00000015464.1"/>
</dbReference>
<evidence type="ECO:0000313" key="8">
    <source>
        <dbReference type="Proteomes" id="UP000694388"/>
    </source>
</evidence>
<evidence type="ECO:0000256" key="5">
    <source>
        <dbReference type="ARBA" id="ARBA00023136"/>
    </source>
</evidence>
<keyword evidence="8" id="KW-1185">Reference proteome</keyword>
<feature type="transmembrane region" description="Helical" evidence="6">
    <location>
        <begin position="172"/>
        <end position="191"/>
    </location>
</feature>
<dbReference type="GO" id="GO:0016020">
    <property type="term" value="C:membrane"/>
    <property type="evidence" value="ECO:0007669"/>
    <property type="project" value="UniProtKB-SubCell"/>
</dbReference>
<dbReference type="OMA" id="GKFWGVV"/>
<protein>
    <submittedName>
        <fullName evidence="7">Major facilitator superfamily domain containing 3</fullName>
    </submittedName>
</protein>
<keyword evidence="3 6" id="KW-0812">Transmembrane</keyword>
<feature type="transmembrane region" description="Helical" evidence="6">
    <location>
        <begin position="50"/>
        <end position="69"/>
    </location>
</feature>
<dbReference type="AlphaFoldDB" id="A0A8C4R570"/>
<dbReference type="InterPro" id="IPR004752">
    <property type="entry name" value="AmpG_permease/AT-1"/>
</dbReference>
<comment type="subcellular location">
    <subcellularLocation>
        <location evidence="1">Membrane</location>
        <topology evidence="1">Multi-pass membrane protein</topology>
    </subcellularLocation>
</comment>
<proteinExistence type="predicted"/>
<name>A0A8C4R570_EPTBU</name>
<dbReference type="GeneTree" id="ENSGT00940000154019"/>
<dbReference type="InterPro" id="IPR036259">
    <property type="entry name" value="MFS_trans_sf"/>
</dbReference>
<keyword evidence="4 6" id="KW-1133">Transmembrane helix</keyword>
<dbReference type="Proteomes" id="UP000694388">
    <property type="component" value="Unplaced"/>
</dbReference>
<dbReference type="SUPFAM" id="SSF103473">
    <property type="entry name" value="MFS general substrate transporter"/>
    <property type="match status" value="1"/>
</dbReference>
<evidence type="ECO:0000256" key="1">
    <source>
        <dbReference type="ARBA" id="ARBA00004141"/>
    </source>
</evidence>
<dbReference type="PANTHER" id="PTHR12778:SF10">
    <property type="entry name" value="MAJOR FACILITATOR SUPERFAMILY DOMAIN-CONTAINING PROTEIN 3"/>
    <property type="match status" value="1"/>
</dbReference>
<evidence type="ECO:0000256" key="4">
    <source>
        <dbReference type="ARBA" id="ARBA00022989"/>
    </source>
</evidence>
<evidence type="ECO:0000313" key="7">
    <source>
        <dbReference type="Ensembl" id="ENSEBUP00000025063.1"/>
    </source>
</evidence>
<accession>A0A8C4R570</accession>
<feature type="transmembrane region" description="Helical" evidence="6">
    <location>
        <begin position="12"/>
        <end position="30"/>
    </location>
</feature>
<sequence>MVSENVQQAGGWRLRWLALMYTVQGLPYGLQVGLLPAGLRASGYSLSAVSLSRLLFLPWLCKPLIAPIVERSRRTWLLGSLMSLTAMFIVAAILPGHVGAGVPTSLMHLMPLLLMLNTFAAAHDVVVDGCAVTMLKGNAELGQGNAVQVVFYKLGSLFSGGVLLWALPALTWPGAMLCLAFSCAVASAISFRYPSNGSRVFRGTSKLGGPPVGVLDVIMGADMRWMAAFVLFYKLGEQGSQSTFPLLLLDRGFNTKELGLYISSPATILSLISSSLAAPLLASYRYSPTGCKLASVYYELSGLVSRLNGVGDGRARVLLMTHLLFVEDIMGSLMSVRGTAHTLINHPACETAGRQFIVGSGFKPRRDSFEASVRTSKLSCQFRRVVMALL</sequence>
<keyword evidence="5 6" id="KW-0472">Membrane</keyword>
<feature type="transmembrane region" description="Helical" evidence="6">
    <location>
        <begin position="76"/>
        <end position="94"/>
    </location>
</feature>
<organism evidence="7 8">
    <name type="scientific">Eptatretus burgeri</name>
    <name type="common">Inshore hagfish</name>
    <dbReference type="NCBI Taxonomy" id="7764"/>
    <lineage>
        <taxon>Eukaryota</taxon>
        <taxon>Metazoa</taxon>
        <taxon>Chordata</taxon>
        <taxon>Craniata</taxon>
        <taxon>Vertebrata</taxon>
        <taxon>Cyclostomata</taxon>
        <taxon>Myxini</taxon>
        <taxon>Myxiniformes</taxon>
        <taxon>Myxinidae</taxon>
        <taxon>Eptatretinae</taxon>
        <taxon>Eptatretus</taxon>
    </lineage>
</organism>